<proteinExistence type="predicted"/>
<comment type="caution">
    <text evidence="3">The sequence shown here is derived from an EMBL/GenBank/DDBJ whole genome shotgun (WGS) entry which is preliminary data.</text>
</comment>
<protein>
    <submittedName>
        <fullName evidence="3">Uncharacterized protein</fullName>
    </submittedName>
</protein>
<feature type="transmembrane region" description="Helical" evidence="2">
    <location>
        <begin position="432"/>
        <end position="453"/>
    </location>
</feature>
<reference evidence="3" key="2">
    <citation type="journal article" date="2021" name="PeerJ">
        <title>Extensive microbial diversity within the chicken gut microbiome revealed by metagenomics and culture.</title>
        <authorList>
            <person name="Gilroy R."/>
            <person name="Ravi A."/>
            <person name="Getino M."/>
            <person name="Pursley I."/>
            <person name="Horton D.L."/>
            <person name="Alikhan N.F."/>
            <person name="Baker D."/>
            <person name="Gharbi K."/>
            <person name="Hall N."/>
            <person name="Watson M."/>
            <person name="Adriaenssens E.M."/>
            <person name="Foster-Nyarko E."/>
            <person name="Jarju S."/>
            <person name="Secka A."/>
            <person name="Antonio M."/>
            <person name="Oren A."/>
            <person name="Chaudhuri R.R."/>
            <person name="La Ragione R."/>
            <person name="Hildebrand F."/>
            <person name="Pallen M.J."/>
        </authorList>
    </citation>
    <scope>NUCLEOTIDE SEQUENCE</scope>
    <source>
        <strain evidence="3">ChiHile30-977</strain>
    </source>
</reference>
<feature type="transmembrane region" description="Helical" evidence="2">
    <location>
        <begin position="15"/>
        <end position="38"/>
    </location>
</feature>
<sequence>MHEARPVQRNWLRQAVFPLLIAAVLVVGALLVCGSSLIRIEDVYINRILAGTYGVPDWRVQEMNPLLAQFLTLLYRLIPSVNWYGVLLLALVWLSSACVISLAARKRGGLIPVAIVISPIAVLLTHSLQSTVVAALCVVAGVFSLMEGVRRKGEGRARLITGILLFVVGAMFSLPLACVLTLGAILCWLPSCVRDKRVKSLAVGVPVMAVLLAALFGYSSLMYASPELSAYRSQYQRYDQLQHSNLVDEYDDLLARYGVSLLSPSHEDHDHAEEEAHEETPETAGTFALAGWSLNDVDLFFGRFASDTALLEPASLETLAAETDYISTDMGRLFQSLLDTVQKPQFLLLIALLILTALATLLTSRRRGLVALLAALIAFGGHIVLLMCHYDAFSAIAPFYLLGILVLIYHFDGESALEWTHNLLRSRKLRTGVSAAVLVCFLACLGGFSYYLYANPANTEYAEGVYTYLTTYVRDHPDMLFIGDNPNDRYKPDTLAVPQRGADENLLAGSYDLYSPRAAAQMERFGITNPLADCVDREDIGYINMAFYQPMAYRLFEAYGVNVNLEPLLEDPLLYGEAIYAIRSYSSEEYDAALAEQEAQEALEAEAMQALEEILEEAAHAAEEGTGEEAAGGEDASSTAAPVESEPSPEAEPTDAGDA</sequence>
<organism evidence="3 4">
    <name type="scientific">Candidatus Avichristensenella intestinipullorum</name>
    <dbReference type="NCBI Taxonomy" id="2840693"/>
    <lineage>
        <taxon>Bacteria</taxon>
        <taxon>Bacillati</taxon>
        <taxon>Bacillota</taxon>
        <taxon>Clostridia</taxon>
        <taxon>Candidatus Avichristensenella</taxon>
    </lineage>
</organism>
<evidence type="ECO:0000313" key="3">
    <source>
        <dbReference type="EMBL" id="HIQ63088.1"/>
    </source>
</evidence>
<dbReference type="EMBL" id="DVFI01000088">
    <property type="protein sequence ID" value="HIQ63088.1"/>
    <property type="molecule type" value="Genomic_DNA"/>
</dbReference>
<keyword evidence="2" id="KW-0812">Transmembrane</keyword>
<feature type="transmembrane region" description="Helical" evidence="2">
    <location>
        <begin position="201"/>
        <end position="224"/>
    </location>
</feature>
<dbReference type="AlphaFoldDB" id="A0A9D0YYD6"/>
<feature type="transmembrane region" description="Helical" evidence="2">
    <location>
        <begin position="369"/>
        <end position="387"/>
    </location>
</feature>
<evidence type="ECO:0000313" key="4">
    <source>
        <dbReference type="Proteomes" id="UP000886819"/>
    </source>
</evidence>
<feature type="transmembrane region" description="Helical" evidence="2">
    <location>
        <begin position="163"/>
        <end position="189"/>
    </location>
</feature>
<keyword evidence="2" id="KW-0472">Membrane</keyword>
<feature type="compositionally biased region" description="Low complexity" evidence="1">
    <location>
        <begin position="633"/>
        <end position="646"/>
    </location>
</feature>
<gene>
    <name evidence="3" type="ORF">IAA66_05810</name>
</gene>
<feature type="transmembrane region" description="Helical" evidence="2">
    <location>
        <begin position="345"/>
        <end position="362"/>
    </location>
</feature>
<feature type="transmembrane region" description="Helical" evidence="2">
    <location>
        <begin position="83"/>
        <end position="103"/>
    </location>
</feature>
<feature type="region of interest" description="Disordered" evidence="1">
    <location>
        <begin position="616"/>
        <end position="659"/>
    </location>
</feature>
<reference evidence="3" key="1">
    <citation type="submission" date="2020-10" db="EMBL/GenBank/DDBJ databases">
        <authorList>
            <person name="Gilroy R."/>
        </authorList>
    </citation>
    <scope>NUCLEOTIDE SEQUENCE</scope>
    <source>
        <strain evidence="3">ChiHile30-977</strain>
    </source>
</reference>
<name>A0A9D0YYD6_9FIRM</name>
<accession>A0A9D0YYD6</accession>
<evidence type="ECO:0000256" key="2">
    <source>
        <dbReference type="SAM" id="Phobius"/>
    </source>
</evidence>
<feature type="compositionally biased region" description="Acidic residues" evidence="1">
    <location>
        <begin position="647"/>
        <end position="659"/>
    </location>
</feature>
<feature type="transmembrane region" description="Helical" evidence="2">
    <location>
        <begin position="110"/>
        <end position="143"/>
    </location>
</feature>
<evidence type="ECO:0000256" key="1">
    <source>
        <dbReference type="SAM" id="MobiDB-lite"/>
    </source>
</evidence>
<feature type="transmembrane region" description="Helical" evidence="2">
    <location>
        <begin position="393"/>
        <end position="411"/>
    </location>
</feature>
<keyword evidence="2" id="KW-1133">Transmembrane helix</keyword>
<dbReference type="Proteomes" id="UP000886819">
    <property type="component" value="Unassembled WGS sequence"/>
</dbReference>